<gene>
    <name evidence="1" type="ORF">RPERSI_LOCUS23208</name>
</gene>
<name>A0ACA9RU10_9GLOM</name>
<evidence type="ECO:0000313" key="1">
    <source>
        <dbReference type="EMBL" id="CAG8811003.1"/>
    </source>
</evidence>
<proteinExistence type="predicted"/>
<reference evidence="1" key="1">
    <citation type="submission" date="2021-06" db="EMBL/GenBank/DDBJ databases">
        <authorList>
            <person name="Kallberg Y."/>
            <person name="Tangrot J."/>
            <person name="Rosling A."/>
        </authorList>
    </citation>
    <scope>NUCLEOTIDE SEQUENCE</scope>
    <source>
        <strain evidence="1">MA461A</strain>
    </source>
</reference>
<comment type="caution">
    <text evidence="1">The sequence shown here is derived from an EMBL/GenBank/DDBJ whole genome shotgun (WGS) entry which is preliminary data.</text>
</comment>
<dbReference type="EMBL" id="CAJVQC010071900">
    <property type="protein sequence ID" value="CAG8811003.1"/>
    <property type="molecule type" value="Genomic_DNA"/>
</dbReference>
<sequence length="59" mass="7341">ITDNEVSKETGRMWHKELPEVRLKFQKMADTAKQEHMKKYLEYRYCPLRPQERKCRTRK</sequence>
<dbReference type="Proteomes" id="UP000789920">
    <property type="component" value="Unassembled WGS sequence"/>
</dbReference>
<organism evidence="1 2">
    <name type="scientific">Racocetra persica</name>
    <dbReference type="NCBI Taxonomy" id="160502"/>
    <lineage>
        <taxon>Eukaryota</taxon>
        <taxon>Fungi</taxon>
        <taxon>Fungi incertae sedis</taxon>
        <taxon>Mucoromycota</taxon>
        <taxon>Glomeromycotina</taxon>
        <taxon>Glomeromycetes</taxon>
        <taxon>Diversisporales</taxon>
        <taxon>Gigasporaceae</taxon>
        <taxon>Racocetra</taxon>
    </lineage>
</organism>
<feature type="non-terminal residue" evidence="1">
    <location>
        <position position="1"/>
    </location>
</feature>
<keyword evidence="2" id="KW-1185">Reference proteome</keyword>
<evidence type="ECO:0000313" key="2">
    <source>
        <dbReference type="Proteomes" id="UP000789920"/>
    </source>
</evidence>
<protein>
    <submittedName>
        <fullName evidence="1">10665_t:CDS:1</fullName>
    </submittedName>
</protein>
<accession>A0ACA9RU10</accession>